<reference evidence="2 3" key="1">
    <citation type="submission" date="2019-09" db="EMBL/GenBank/DDBJ databases">
        <title>Whole genome shotgun sequencing (WGS) of Ellagibacter isourolithinifaciens DSM 104140(T) and Adlercreutzia muris DSM 29508(T).</title>
        <authorList>
            <person name="Stoll D.A."/>
            <person name="Danylec N."/>
            <person name="Huch M."/>
        </authorList>
    </citation>
    <scope>NUCLEOTIDE SEQUENCE [LARGE SCALE GENOMIC DNA]</scope>
    <source>
        <strain evidence="2 3">DSM 29508</strain>
    </source>
</reference>
<accession>A0A7C8BQ48</accession>
<dbReference type="InterPro" id="IPR011051">
    <property type="entry name" value="RmlC_Cupin_sf"/>
</dbReference>
<dbReference type="CDD" id="cd20292">
    <property type="entry name" value="cupin_QdtA-like"/>
    <property type="match status" value="1"/>
</dbReference>
<gene>
    <name evidence="2" type="ORF">F8D48_09555</name>
</gene>
<dbReference type="EMBL" id="WAJS01000032">
    <property type="protein sequence ID" value="KAB1642129.1"/>
    <property type="molecule type" value="Genomic_DNA"/>
</dbReference>
<name>A0A7C8BQ48_9ACTN</name>
<keyword evidence="3" id="KW-1185">Reference proteome</keyword>
<dbReference type="Proteomes" id="UP000479639">
    <property type="component" value="Unassembled WGS sequence"/>
</dbReference>
<dbReference type="Pfam" id="PF05523">
    <property type="entry name" value="FdtA"/>
    <property type="match status" value="1"/>
</dbReference>
<dbReference type="InterPro" id="IPR014710">
    <property type="entry name" value="RmlC-like_jellyroll"/>
</dbReference>
<dbReference type="AlphaFoldDB" id="A0A7C8BQ48"/>
<organism evidence="2 3">
    <name type="scientific">Adlercreutzia muris</name>
    <dbReference type="NCBI Taxonomy" id="1796610"/>
    <lineage>
        <taxon>Bacteria</taxon>
        <taxon>Bacillati</taxon>
        <taxon>Actinomycetota</taxon>
        <taxon>Coriobacteriia</taxon>
        <taxon>Eggerthellales</taxon>
        <taxon>Eggerthellaceae</taxon>
        <taxon>Adlercreutzia</taxon>
    </lineage>
</organism>
<evidence type="ECO:0000313" key="3">
    <source>
        <dbReference type="Proteomes" id="UP000479639"/>
    </source>
</evidence>
<dbReference type="InterPro" id="IPR008894">
    <property type="entry name" value="QdtA_cupin_dom"/>
</dbReference>
<evidence type="ECO:0000259" key="1">
    <source>
        <dbReference type="Pfam" id="PF05523"/>
    </source>
</evidence>
<dbReference type="RefSeq" id="WP_151431587.1">
    <property type="nucleotide sequence ID" value="NZ_JANJZI010000019.1"/>
</dbReference>
<feature type="domain" description="Sugar 3,4-ketoisomerase QdtA cupin" evidence="1">
    <location>
        <begin position="4"/>
        <end position="133"/>
    </location>
</feature>
<sequence>MPRGCELITFAKNQDERGVLIALEGESDEVPFPIERVYYISSVPSGCRRGFHAHEDLEQVLICVCGSVSILVDDGCSQDTVVLSGCDRGLYIGPMVWREMFSFTEGAVLVVLASRHYDAADYLADYNEFKRLVAGAAAEETEE</sequence>
<dbReference type="SUPFAM" id="SSF51182">
    <property type="entry name" value="RmlC-like cupins"/>
    <property type="match status" value="1"/>
</dbReference>
<dbReference type="Gene3D" id="2.60.120.10">
    <property type="entry name" value="Jelly Rolls"/>
    <property type="match status" value="1"/>
</dbReference>
<proteinExistence type="predicted"/>
<evidence type="ECO:0000313" key="2">
    <source>
        <dbReference type="EMBL" id="KAB1642129.1"/>
    </source>
</evidence>
<comment type="caution">
    <text evidence="2">The sequence shown here is derived from an EMBL/GenBank/DDBJ whole genome shotgun (WGS) entry which is preliminary data.</text>
</comment>
<protein>
    <submittedName>
        <fullName evidence="2">WxcM-like domain-containing protein</fullName>
    </submittedName>
</protein>